<keyword evidence="5" id="KW-0479">Metal-binding</keyword>
<sequence>MFWKRRNNEIIQPPNQIPGESSDSKKYVGSVNVGQVNQFNGLEWWDEANGPVKPLISFNRIRVPFVCDGILREKGLESRAKPNALEGFKILDIGCGGGILSEGLAKLGATVVGLDPGEKNVATARTHLTDELKTRVTYECGVIEDYVMRHPPNDFDAVVMSEVIEHVENPKEFLHTALKLLKPGGSVFITTPNRTIASWFSFILMGEYLLRLLPLGTHEWKMFLTLAEVQEFLKSDGMMTVDVKGITYNPITNYWDWTRITGMQYAIHAVKQSPKLSETSI</sequence>
<dbReference type="InterPro" id="IPR013216">
    <property type="entry name" value="Methyltransf_11"/>
</dbReference>
<dbReference type="EC" id="2.1.1.-" evidence="5"/>
<dbReference type="InterPro" id="IPR029063">
    <property type="entry name" value="SAM-dependent_MTases_sf"/>
</dbReference>
<dbReference type="EMBL" id="CAXLJM020000148">
    <property type="protein sequence ID" value="CAL8142648.1"/>
    <property type="molecule type" value="Genomic_DNA"/>
</dbReference>
<keyword evidence="4 5" id="KW-0949">S-adenosyl-L-methionine</keyword>
<comment type="subunit">
    <text evidence="5">Component of a multi-subunit COQ enzyme complex.</text>
</comment>
<feature type="binding site" evidence="5">
    <location>
        <position position="115"/>
    </location>
    <ligand>
        <name>S-adenosyl-L-methionine</name>
        <dbReference type="ChEBI" id="CHEBI:59789"/>
    </ligand>
</feature>
<evidence type="ECO:0000256" key="1">
    <source>
        <dbReference type="ARBA" id="ARBA00022603"/>
    </source>
</evidence>
<organism evidence="8 9">
    <name type="scientific">Orchesella dallaii</name>
    <dbReference type="NCBI Taxonomy" id="48710"/>
    <lineage>
        <taxon>Eukaryota</taxon>
        <taxon>Metazoa</taxon>
        <taxon>Ecdysozoa</taxon>
        <taxon>Arthropoda</taxon>
        <taxon>Hexapoda</taxon>
        <taxon>Collembola</taxon>
        <taxon>Entomobryomorpha</taxon>
        <taxon>Entomobryoidea</taxon>
        <taxon>Orchesellidae</taxon>
        <taxon>Orchesellinae</taxon>
        <taxon>Orchesella</taxon>
    </lineage>
</organism>
<name>A0ABP1S3B0_9HEXA</name>
<comment type="catalytic activity">
    <reaction evidence="5">
        <text>a 3,4-dihydroxy-5-(all-trans-polyprenyl)benzoate + S-adenosyl-L-methionine = a 4-hydroxy-3-methoxy-5-(all-trans-polyprenyl)benzoate + S-adenosyl-L-homocysteine + H(+)</text>
        <dbReference type="Rhea" id="RHEA:44452"/>
        <dbReference type="Rhea" id="RHEA-COMP:10930"/>
        <dbReference type="Rhea" id="RHEA-COMP:10931"/>
        <dbReference type="ChEBI" id="CHEBI:15378"/>
        <dbReference type="ChEBI" id="CHEBI:57856"/>
        <dbReference type="ChEBI" id="CHEBI:59789"/>
        <dbReference type="ChEBI" id="CHEBI:64694"/>
        <dbReference type="ChEBI" id="CHEBI:84443"/>
        <dbReference type="EC" id="2.1.1.114"/>
    </reaction>
</comment>
<evidence type="ECO:0000256" key="6">
    <source>
        <dbReference type="SAM" id="MobiDB-lite"/>
    </source>
</evidence>
<dbReference type="Proteomes" id="UP001642540">
    <property type="component" value="Unassembled WGS sequence"/>
</dbReference>
<keyword evidence="9" id="KW-1185">Reference proteome</keyword>
<comment type="pathway">
    <text evidence="5">Cofactor biosynthesis; ubiquinone biosynthesis.</text>
</comment>
<comment type="catalytic activity">
    <reaction evidence="5">
        <text>a 3-demethylubiquinone + S-adenosyl-L-methionine = a ubiquinone + S-adenosyl-L-homocysteine</text>
        <dbReference type="Rhea" id="RHEA:81215"/>
        <dbReference type="Rhea" id="RHEA-COMP:9565"/>
        <dbReference type="Rhea" id="RHEA-COMP:19654"/>
        <dbReference type="ChEBI" id="CHEBI:16389"/>
        <dbReference type="ChEBI" id="CHEBI:57856"/>
        <dbReference type="ChEBI" id="CHEBI:59789"/>
        <dbReference type="ChEBI" id="CHEBI:231825"/>
    </reaction>
</comment>
<evidence type="ECO:0000313" key="8">
    <source>
        <dbReference type="EMBL" id="CAL8142648.1"/>
    </source>
</evidence>
<comment type="cofactor">
    <cofactor evidence="5">
        <name>Mg(2+)</name>
        <dbReference type="ChEBI" id="CHEBI:18420"/>
    </cofactor>
</comment>
<keyword evidence="3 5" id="KW-0831">Ubiquinone biosynthesis</keyword>
<comment type="similarity">
    <text evidence="5">Belongs to the class I-like SAM-binding methyltransferase superfamily. UbiG/COQ3 family.</text>
</comment>
<keyword evidence="1 5" id="KW-0489">Methyltransferase</keyword>
<keyword evidence="5" id="KW-0999">Mitochondrion inner membrane</keyword>
<keyword evidence="5" id="KW-0460">Magnesium</keyword>
<feature type="region of interest" description="Disordered" evidence="6">
    <location>
        <begin position="1"/>
        <end position="24"/>
    </location>
</feature>
<dbReference type="EC" id="2.1.1.64" evidence="5"/>
<evidence type="ECO:0000256" key="2">
    <source>
        <dbReference type="ARBA" id="ARBA00022679"/>
    </source>
</evidence>
<evidence type="ECO:0000256" key="3">
    <source>
        <dbReference type="ARBA" id="ARBA00022688"/>
    </source>
</evidence>
<feature type="binding site" evidence="5">
    <location>
        <position position="165"/>
    </location>
    <ligand>
        <name>Mg(2+)</name>
        <dbReference type="ChEBI" id="CHEBI:18420"/>
    </ligand>
</feature>
<dbReference type="SUPFAM" id="SSF53335">
    <property type="entry name" value="S-adenosyl-L-methionine-dependent methyltransferases"/>
    <property type="match status" value="1"/>
</dbReference>
<accession>A0ABP1S3B0</accession>
<proteinExistence type="inferred from homology"/>
<keyword evidence="5" id="KW-0472">Membrane</keyword>
<dbReference type="NCBIfam" id="TIGR01983">
    <property type="entry name" value="UbiG"/>
    <property type="match status" value="1"/>
</dbReference>
<evidence type="ECO:0000256" key="5">
    <source>
        <dbReference type="HAMAP-Rule" id="MF_03190"/>
    </source>
</evidence>
<feature type="binding site" evidence="5">
    <location>
        <position position="162"/>
    </location>
    <ligand>
        <name>Mg(2+)</name>
        <dbReference type="ChEBI" id="CHEBI:18420"/>
    </ligand>
</feature>
<feature type="binding site" evidence="5">
    <location>
        <position position="94"/>
    </location>
    <ligand>
        <name>S-adenosyl-L-methionine</name>
        <dbReference type="ChEBI" id="CHEBI:59789"/>
    </ligand>
</feature>
<comment type="subcellular location">
    <subcellularLocation>
        <location evidence="5">Mitochondrion inner membrane</location>
        <topology evidence="5">Peripheral membrane protein</topology>
        <orientation evidence="5">Matrix side</orientation>
    </subcellularLocation>
</comment>
<keyword evidence="5" id="KW-0496">Mitochondrion</keyword>
<evidence type="ECO:0000256" key="4">
    <source>
        <dbReference type="ARBA" id="ARBA00022691"/>
    </source>
</evidence>
<feature type="binding site" evidence="5">
    <location>
        <position position="62"/>
    </location>
    <ligand>
        <name>S-adenosyl-L-methionine</name>
        <dbReference type="ChEBI" id="CHEBI:59789"/>
    </ligand>
</feature>
<dbReference type="PANTHER" id="PTHR43464:SF19">
    <property type="entry name" value="UBIQUINONE BIOSYNTHESIS O-METHYLTRANSFERASE, MITOCHONDRIAL"/>
    <property type="match status" value="1"/>
</dbReference>
<protein>
    <recommendedName>
        <fullName evidence="5">Ubiquinone biosynthesis O-methyltransferase, mitochondrial</fullName>
    </recommendedName>
    <alternativeName>
        <fullName evidence="5">3-demethylubiquinol 3-O-methyltransferase</fullName>
        <ecNumber evidence="5">2.1.1.64</ecNumber>
    </alternativeName>
    <alternativeName>
        <fullName evidence="5">3-demethylubiquinone 3-O-methyltransferase</fullName>
        <ecNumber evidence="5">2.1.1.-</ecNumber>
    </alternativeName>
    <alternativeName>
        <fullName evidence="5">Polyprenyldihydroxybenzoate methyltransferase</fullName>
        <ecNumber evidence="5">2.1.1.114</ecNumber>
    </alternativeName>
</protein>
<comment type="function">
    <text evidence="5">O-methyltransferase required for two non-consecutive steps during ubiquinone biosynthesis. Catalyzes the 2 O-methylation of 3,4-dihydroxy-5-(all-trans-polyprenyl)benzoic acid into 4-hydroxy-3-methoxy-5-(all-trans-polyprenyl)benzoic acid. Also catalyzes the last step of ubiquinone biosynthesis by mediating methylation of 3-demethylubiquinone into ubiquinone. Also able to mediate the methylation of 3-demethylubiquinol into ubiquinol.</text>
</comment>
<comment type="caution">
    <text evidence="8">The sequence shown here is derived from an EMBL/GenBank/DDBJ whole genome shotgun (WGS) entry which is preliminary data.</text>
</comment>
<evidence type="ECO:0000259" key="7">
    <source>
        <dbReference type="Pfam" id="PF08241"/>
    </source>
</evidence>
<keyword evidence="2 5" id="KW-0808">Transferase</keyword>
<feature type="binding site" evidence="5">
    <location>
        <position position="166"/>
    </location>
    <ligand>
        <name>Mg(2+)</name>
        <dbReference type="ChEBI" id="CHEBI:18420"/>
    </ligand>
</feature>
<reference evidence="8 9" key="1">
    <citation type="submission" date="2024-08" db="EMBL/GenBank/DDBJ databases">
        <authorList>
            <person name="Cucini C."/>
            <person name="Frati F."/>
        </authorList>
    </citation>
    <scope>NUCLEOTIDE SEQUENCE [LARGE SCALE GENOMIC DNA]</scope>
</reference>
<dbReference type="HAMAP" id="MF_00472">
    <property type="entry name" value="UbiG"/>
    <property type="match status" value="1"/>
</dbReference>
<comment type="catalytic activity">
    <reaction evidence="5">
        <text>a 3-demethylubiquinol + S-adenosyl-L-methionine = a ubiquinol + S-adenosyl-L-homocysteine + H(+)</text>
        <dbReference type="Rhea" id="RHEA:44380"/>
        <dbReference type="Rhea" id="RHEA-COMP:9566"/>
        <dbReference type="Rhea" id="RHEA-COMP:10914"/>
        <dbReference type="ChEBI" id="CHEBI:15378"/>
        <dbReference type="ChEBI" id="CHEBI:17976"/>
        <dbReference type="ChEBI" id="CHEBI:57856"/>
        <dbReference type="ChEBI" id="CHEBI:59789"/>
        <dbReference type="ChEBI" id="CHEBI:84422"/>
        <dbReference type="EC" id="2.1.1.64"/>
    </reaction>
</comment>
<feature type="binding site" evidence="5">
    <location>
        <position position="161"/>
    </location>
    <ligand>
        <name>S-adenosyl-L-methionine</name>
        <dbReference type="ChEBI" id="CHEBI:59789"/>
    </ligand>
</feature>
<dbReference type="EC" id="2.1.1.114" evidence="5"/>
<dbReference type="CDD" id="cd02440">
    <property type="entry name" value="AdoMet_MTases"/>
    <property type="match status" value="1"/>
</dbReference>
<dbReference type="InterPro" id="IPR010233">
    <property type="entry name" value="UbiG_MeTrfase"/>
</dbReference>
<feature type="domain" description="Methyltransferase type 11" evidence="7">
    <location>
        <begin position="91"/>
        <end position="189"/>
    </location>
</feature>
<feature type="compositionally biased region" description="Polar residues" evidence="6">
    <location>
        <begin position="9"/>
        <end position="21"/>
    </location>
</feature>
<evidence type="ECO:0000313" key="9">
    <source>
        <dbReference type="Proteomes" id="UP001642540"/>
    </source>
</evidence>
<dbReference type="PANTHER" id="PTHR43464">
    <property type="entry name" value="METHYLTRANSFERASE"/>
    <property type="match status" value="1"/>
</dbReference>
<dbReference type="Pfam" id="PF08241">
    <property type="entry name" value="Methyltransf_11"/>
    <property type="match status" value="1"/>
</dbReference>
<dbReference type="Gene3D" id="3.40.50.150">
    <property type="entry name" value="Vaccinia Virus protein VP39"/>
    <property type="match status" value="1"/>
</dbReference>
<gene>
    <name evidence="8" type="ORF">ODALV1_LOCUS29114</name>
</gene>